<dbReference type="Gene3D" id="1.20.58.760">
    <property type="entry name" value="Peptidase M41"/>
    <property type="match status" value="1"/>
</dbReference>
<sequence length="279" mass="31252">MKKLTVFGAFIDLIQCFVAACGITLLINFFGLTTEFLNVTEELSRNAIINEVRAIFFLLITITTLKYVYFLGIDRLLGEKQSDVDNMTPTGIGAIASEMEEVPCEADDKIADYNINISVIHEAGHAVMAYLKKLEYYSVYVAHTSAKITYVYKNLDLEDVKDQILISYAGAVAEELVLGEFHYGCIGSISDQESDFSKATGLIKAYIVMNDCTKSKSLLDSELSDEIIKLSNEFYQETKEILSSNKDALDTIIEALKKQRQLTQEEIERLLEKEKGGII</sequence>
<keyword evidence="2" id="KW-0472">Membrane</keyword>
<dbReference type="GO" id="GO:0004176">
    <property type="term" value="F:ATP-dependent peptidase activity"/>
    <property type="evidence" value="ECO:0007669"/>
    <property type="project" value="InterPro"/>
</dbReference>
<dbReference type="PANTHER" id="PTHR23076:SF110">
    <property type="entry name" value="INACTIVE ATP-DEPENDENT ZINC METALLOPROTEASE FTSHI 3, CHLOROPLASTIC-RELATED"/>
    <property type="match status" value="1"/>
</dbReference>
<feature type="coiled-coil region" evidence="1">
    <location>
        <begin position="246"/>
        <end position="273"/>
    </location>
</feature>
<dbReference type="InterPro" id="IPR037219">
    <property type="entry name" value="Peptidase_M41-like"/>
</dbReference>
<dbReference type="GO" id="GO:0006508">
    <property type="term" value="P:proteolysis"/>
    <property type="evidence" value="ECO:0007669"/>
    <property type="project" value="UniProtKB-KW"/>
</dbReference>
<evidence type="ECO:0000313" key="3">
    <source>
        <dbReference type="EMBL" id="VYU74488.1"/>
    </source>
</evidence>
<protein>
    <submittedName>
        <fullName evidence="3">ATP-dependent zinc metalloprotease FtsH</fullName>
    </submittedName>
</protein>
<evidence type="ECO:0000256" key="1">
    <source>
        <dbReference type="SAM" id="Coils"/>
    </source>
</evidence>
<dbReference type="GO" id="GO:0004222">
    <property type="term" value="F:metalloendopeptidase activity"/>
    <property type="evidence" value="ECO:0007669"/>
    <property type="project" value="InterPro"/>
</dbReference>
<keyword evidence="2" id="KW-0812">Transmembrane</keyword>
<keyword evidence="3" id="KW-0645">Protease</keyword>
<keyword evidence="2" id="KW-1133">Transmembrane helix</keyword>
<name>A0A6N3HD96_EUBLI</name>
<organism evidence="3">
    <name type="scientific">Eubacterium limosum</name>
    <dbReference type="NCBI Taxonomy" id="1736"/>
    <lineage>
        <taxon>Bacteria</taxon>
        <taxon>Bacillati</taxon>
        <taxon>Bacillota</taxon>
        <taxon>Clostridia</taxon>
        <taxon>Eubacteriales</taxon>
        <taxon>Eubacteriaceae</taxon>
        <taxon>Eubacterium</taxon>
    </lineage>
</organism>
<feature type="transmembrane region" description="Helical" evidence="2">
    <location>
        <begin position="52"/>
        <end position="72"/>
    </location>
</feature>
<dbReference type="EMBL" id="CACRTR010000023">
    <property type="protein sequence ID" value="VYU74488.1"/>
    <property type="molecule type" value="Genomic_DNA"/>
</dbReference>
<keyword evidence="1" id="KW-0175">Coiled coil</keyword>
<feature type="transmembrane region" description="Helical" evidence="2">
    <location>
        <begin position="7"/>
        <end position="32"/>
    </location>
</feature>
<keyword evidence="3" id="KW-0482">Metalloprotease</keyword>
<dbReference type="AlphaFoldDB" id="A0A6N3HD96"/>
<proteinExistence type="predicted"/>
<evidence type="ECO:0000256" key="2">
    <source>
        <dbReference type="SAM" id="Phobius"/>
    </source>
</evidence>
<accession>A0A6N3HD96</accession>
<dbReference type="SUPFAM" id="SSF140990">
    <property type="entry name" value="FtsH protease domain-like"/>
    <property type="match status" value="1"/>
</dbReference>
<reference evidence="3" key="1">
    <citation type="submission" date="2019-11" db="EMBL/GenBank/DDBJ databases">
        <authorList>
            <person name="Feng L."/>
        </authorList>
    </citation>
    <scope>NUCLEOTIDE SEQUENCE</scope>
    <source>
        <strain evidence="3">ElimosumLFYP34</strain>
    </source>
</reference>
<dbReference type="PANTHER" id="PTHR23076">
    <property type="entry name" value="METALLOPROTEASE M41 FTSH"/>
    <property type="match status" value="1"/>
</dbReference>
<gene>
    <name evidence="3" type="primary">ftsH_1</name>
    <name evidence="3" type="ORF">ELLFYP34_01146</name>
</gene>
<dbReference type="GO" id="GO:0005524">
    <property type="term" value="F:ATP binding"/>
    <property type="evidence" value="ECO:0007669"/>
    <property type="project" value="InterPro"/>
</dbReference>
<keyword evidence="3" id="KW-0378">Hydrolase</keyword>